<evidence type="ECO:0000313" key="2">
    <source>
        <dbReference type="EMBL" id="KEY75237.1"/>
    </source>
</evidence>
<dbReference type="Proteomes" id="UP000028045">
    <property type="component" value="Unassembled WGS sequence"/>
</dbReference>
<accession>A0A084BCF8</accession>
<keyword evidence="3" id="KW-1185">Reference proteome</keyword>
<dbReference type="EMBL" id="KL647383">
    <property type="protein sequence ID" value="KEY75237.1"/>
    <property type="molecule type" value="Genomic_DNA"/>
</dbReference>
<organism evidence="2 3">
    <name type="scientific">Stachybotrys chartarum (strain CBS 109288 / IBT 7711)</name>
    <name type="common">Toxic black mold</name>
    <name type="synonym">Stilbospora chartarum</name>
    <dbReference type="NCBI Taxonomy" id="1280523"/>
    <lineage>
        <taxon>Eukaryota</taxon>
        <taxon>Fungi</taxon>
        <taxon>Dikarya</taxon>
        <taxon>Ascomycota</taxon>
        <taxon>Pezizomycotina</taxon>
        <taxon>Sordariomycetes</taxon>
        <taxon>Hypocreomycetidae</taxon>
        <taxon>Hypocreales</taxon>
        <taxon>Stachybotryaceae</taxon>
        <taxon>Stachybotrys</taxon>
    </lineage>
</organism>
<feature type="region of interest" description="Disordered" evidence="1">
    <location>
        <begin position="1"/>
        <end position="51"/>
    </location>
</feature>
<dbReference type="AlphaFoldDB" id="A0A084BCF8"/>
<reference evidence="2 3" key="1">
    <citation type="journal article" date="2014" name="BMC Genomics">
        <title>Comparative genome sequencing reveals chemotype-specific gene clusters in the toxigenic black mold Stachybotrys.</title>
        <authorList>
            <person name="Semeiks J."/>
            <person name="Borek D."/>
            <person name="Otwinowski Z."/>
            <person name="Grishin N.V."/>
        </authorList>
    </citation>
    <scope>NUCLEOTIDE SEQUENCE [LARGE SCALE GENOMIC DNA]</scope>
    <source>
        <strain evidence="3">CBS 109288 / IBT 7711</strain>
    </source>
</reference>
<feature type="compositionally biased region" description="Pro residues" evidence="1">
    <location>
        <begin position="33"/>
        <end position="44"/>
    </location>
</feature>
<gene>
    <name evidence="2" type="ORF">S7711_11388</name>
</gene>
<sequence length="342" mass="37117">MADPHPGYFLRSASPPQPQRRDNGASAETMAHPPNPPSLPPNPSPRRHGTCANSVLAPATRQASPILPRLLKPATARTCGPRAVFLHHPTSPLHNACGHRQARPVPVFSSSRTRSHRAAVASAVVDRDGRNYDPLPATRGELQPRGPKTSSVIVWASAGGGGDDDKEEARATPSTGAPPSHPTPIKKGPEDQDRMFTESNGTSLSVDWANAKGCAVETVPWRLAADPSTTSPEERRRPRRIEMDDRGRTVELIRVPAQGGFRTATTARTALGVPGRRRGSDLQVPTVPRVQSRLSPRILWRARIRKERSVDDRDKGSDPEMPTAADLRAPVRLRFLLNAMGH</sequence>
<proteinExistence type="predicted"/>
<evidence type="ECO:0000256" key="1">
    <source>
        <dbReference type="SAM" id="MobiDB-lite"/>
    </source>
</evidence>
<protein>
    <submittedName>
        <fullName evidence="2">Uncharacterized protein</fullName>
    </submittedName>
</protein>
<name>A0A084BCF8_STACB</name>
<feature type="compositionally biased region" description="Basic and acidic residues" evidence="1">
    <location>
        <begin position="232"/>
        <end position="245"/>
    </location>
</feature>
<feature type="region of interest" description="Disordered" evidence="1">
    <location>
        <begin position="131"/>
        <end position="198"/>
    </location>
</feature>
<dbReference type="HOGENOM" id="CLU_787948_0_0_1"/>
<feature type="region of interest" description="Disordered" evidence="1">
    <location>
        <begin position="222"/>
        <end position="245"/>
    </location>
</feature>
<feature type="compositionally biased region" description="Basic and acidic residues" evidence="1">
    <location>
        <begin position="187"/>
        <end position="196"/>
    </location>
</feature>
<evidence type="ECO:0000313" key="3">
    <source>
        <dbReference type="Proteomes" id="UP000028045"/>
    </source>
</evidence>